<reference evidence="1 2" key="1">
    <citation type="submission" date="2015-03" db="EMBL/GenBank/DDBJ databases">
        <authorList>
            <person name="Murphy D."/>
        </authorList>
    </citation>
    <scope>NUCLEOTIDE SEQUENCE [LARGE SCALE GENOMIC DNA]</scope>
    <source>
        <strain evidence="1 2">OL-4</strain>
    </source>
</reference>
<gene>
    <name evidence="1" type="ORF">1628</name>
</gene>
<keyword evidence="2" id="KW-1185">Reference proteome</keyword>
<dbReference type="EMBL" id="CGIH01000027">
    <property type="protein sequence ID" value="CFX68031.1"/>
    <property type="molecule type" value="Genomic_DNA"/>
</dbReference>
<protein>
    <submittedName>
        <fullName evidence="1">Vancomycin resistance VanW</fullName>
    </submittedName>
</protein>
<dbReference type="Pfam" id="PF04294">
    <property type="entry name" value="VanW"/>
    <property type="match status" value="1"/>
</dbReference>
<dbReference type="STRING" id="690567.1628"/>
<dbReference type="PANTHER" id="PTHR35788:SF1">
    <property type="entry name" value="EXPORTED PROTEIN"/>
    <property type="match status" value="1"/>
</dbReference>
<name>A0A0E3W3A7_9FIRM</name>
<organism evidence="1 2">
    <name type="scientific">Syntrophomonas zehnderi OL-4</name>
    <dbReference type="NCBI Taxonomy" id="690567"/>
    <lineage>
        <taxon>Bacteria</taxon>
        <taxon>Bacillati</taxon>
        <taxon>Bacillota</taxon>
        <taxon>Clostridia</taxon>
        <taxon>Eubacteriales</taxon>
        <taxon>Syntrophomonadaceae</taxon>
        <taxon>Syntrophomonas</taxon>
    </lineage>
</organism>
<accession>A0A0E3W3A7</accession>
<dbReference type="AlphaFoldDB" id="A0A0E3W3A7"/>
<evidence type="ECO:0000313" key="1">
    <source>
        <dbReference type="EMBL" id="CFX68031.1"/>
    </source>
</evidence>
<dbReference type="Proteomes" id="UP000045545">
    <property type="component" value="Unassembled WGS sequence"/>
</dbReference>
<dbReference type="PANTHER" id="PTHR35788">
    <property type="entry name" value="EXPORTED PROTEIN-RELATED"/>
    <property type="match status" value="1"/>
</dbReference>
<dbReference type="InterPro" id="IPR007391">
    <property type="entry name" value="Vancomycin_resist_VanW"/>
</dbReference>
<proteinExistence type="predicted"/>
<sequence length="244" mass="26760">MGVKKGVTIEGVQVERLLPGELREVIEEIAIQVQKLPVEPSIDKQTGAILPEKPGMVINVEDSVNQILAAAEGDTVKLKRVKVQPRYKKESLEQARNCLGNYATGFRGSGERYKNISVACYSINHTIIWPGEEFSFNETTGPRTPERGYLPAPVIIGGSFGMDYGGGVCQVSSTLYNAALNAHLPIVERHAHSKPIHYVPPGKDATVSYGDQDLRFRNNRTGPLIIKASMYRGRISAEIWGGNN</sequence>
<dbReference type="InterPro" id="IPR052913">
    <property type="entry name" value="Glycopeptide_resist_protein"/>
</dbReference>
<evidence type="ECO:0000313" key="2">
    <source>
        <dbReference type="Proteomes" id="UP000045545"/>
    </source>
</evidence>